<sequence>MLKFQLFSDKIVPMYPIFKGKIYQGKKGNQNNYCILKKGI</sequence>
<organism evidence="1 2">
    <name type="scientific">Maribacter orientalis</name>
    <dbReference type="NCBI Taxonomy" id="228957"/>
    <lineage>
        <taxon>Bacteria</taxon>
        <taxon>Pseudomonadati</taxon>
        <taxon>Bacteroidota</taxon>
        <taxon>Flavobacteriia</taxon>
        <taxon>Flavobacteriales</taxon>
        <taxon>Flavobacteriaceae</taxon>
        <taxon>Maribacter</taxon>
    </lineage>
</organism>
<evidence type="ECO:0000313" key="1">
    <source>
        <dbReference type="EMBL" id="SEL21748.1"/>
    </source>
</evidence>
<evidence type="ECO:0000313" key="2">
    <source>
        <dbReference type="Proteomes" id="UP000198990"/>
    </source>
</evidence>
<dbReference type="Proteomes" id="UP000198990">
    <property type="component" value="Unassembled WGS sequence"/>
</dbReference>
<reference evidence="2" key="1">
    <citation type="submission" date="2016-10" db="EMBL/GenBank/DDBJ databases">
        <authorList>
            <person name="Varghese N."/>
            <person name="Submissions S."/>
        </authorList>
    </citation>
    <scope>NUCLEOTIDE SEQUENCE [LARGE SCALE GENOMIC DNA]</scope>
    <source>
        <strain evidence="2">DSM 16471</strain>
    </source>
</reference>
<accession>A0A1H7NFL0</accession>
<gene>
    <name evidence="1" type="ORF">SAMN04488008_103155</name>
</gene>
<name>A0A1H7NFL0_9FLAO</name>
<dbReference type="EMBL" id="FNZN01000003">
    <property type="protein sequence ID" value="SEL21748.1"/>
    <property type="molecule type" value="Genomic_DNA"/>
</dbReference>
<dbReference type="STRING" id="228957.SAMN04488008_103155"/>
<keyword evidence="2" id="KW-1185">Reference proteome</keyword>
<dbReference type="AlphaFoldDB" id="A0A1H7NFL0"/>
<protein>
    <submittedName>
        <fullName evidence="1">Uncharacterized protein</fullName>
    </submittedName>
</protein>
<proteinExistence type="predicted"/>